<gene>
    <name evidence="1" type="ORF">VV02_23060</name>
</gene>
<sequence>MTYSEADSSPAAMADSGAEIVVHRPWRWPHAAWPFKIVIDGVLVGRLRPRQTGRYSVRPGTHIVCARIAPKAGRPIQVPVGPGETAIIEVLPSGLPATASLAGHDTSLRLRIVKADEPGKGKHHDG</sequence>
<evidence type="ECO:0000313" key="2">
    <source>
        <dbReference type="Proteomes" id="UP000066480"/>
    </source>
</evidence>
<dbReference type="EMBL" id="CP011112">
    <property type="protein sequence ID" value="AKU18069.1"/>
    <property type="molecule type" value="Genomic_DNA"/>
</dbReference>
<dbReference type="STRING" id="571913.VV02_23060"/>
<dbReference type="KEGG" id="lmoi:VV02_23060"/>
<organism evidence="1 2">
    <name type="scientific">Luteipulveratus mongoliensis</name>
    <dbReference type="NCBI Taxonomy" id="571913"/>
    <lineage>
        <taxon>Bacteria</taxon>
        <taxon>Bacillati</taxon>
        <taxon>Actinomycetota</taxon>
        <taxon>Actinomycetes</taxon>
        <taxon>Micrococcales</taxon>
        <taxon>Dermacoccaceae</taxon>
        <taxon>Luteipulveratus</taxon>
    </lineage>
</organism>
<name>A0A0K1JMX6_9MICO</name>
<evidence type="ECO:0000313" key="1">
    <source>
        <dbReference type="EMBL" id="AKU18069.1"/>
    </source>
</evidence>
<evidence type="ECO:0008006" key="3">
    <source>
        <dbReference type="Google" id="ProtNLM"/>
    </source>
</evidence>
<dbReference type="Proteomes" id="UP000066480">
    <property type="component" value="Chromosome"/>
</dbReference>
<reference evidence="1 2" key="1">
    <citation type="submission" date="2015-03" db="EMBL/GenBank/DDBJ databases">
        <title>Luteipulveratus halotolerans sp. nov., a novel actinobacterium (Dermacoccaceae) from Sarawak, Malaysia.</title>
        <authorList>
            <person name="Juboi H."/>
            <person name="Basik A."/>
            <person name="Shamsul S.S."/>
            <person name="Arnold P."/>
            <person name="Schmitt E.K."/>
            <person name="Sanglier J.-J."/>
            <person name="Yeo T."/>
        </authorList>
    </citation>
    <scope>NUCLEOTIDE SEQUENCE [LARGE SCALE GENOMIC DNA]</scope>
    <source>
        <strain evidence="1 2">MN07-A0370</strain>
    </source>
</reference>
<accession>A0A0K1JMX6</accession>
<protein>
    <recommendedName>
        <fullName evidence="3">DUF2846 domain-containing protein</fullName>
    </recommendedName>
</protein>
<dbReference type="AlphaFoldDB" id="A0A0K1JMX6"/>
<proteinExistence type="predicted"/>
<dbReference type="RefSeq" id="WP_052595429.1">
    <property type="nucleotide sequence ID" value="NZ_CP011112.1"/>
</dbReference>
<keyword evidence="2" id="KW-1185">Reference proteome</keyword>